<evidence type="ECO:0000313" key="1">
    <source>
        <dbReference type="EMBL" id="QHU03937.1"/>
    </source>
</evidence>
<dbReference type="EMBL" id="MN740389">
    <property type="protein sequence ID" value="QHU03937.1"/>
    <property type="molecule type" value="Genomic_DNA"/>
</dbReference>
<reference evidence="1" key="1">
    <citation type="journal article" date="2020" name="Nature">
        <title>Giant virus diversity and host interactions through global metagenomics.</title>
        <authorList>
            <person name="Schulz F."/>
            <person name="Roux S."/>
            <person name="Paez-Espino D."/>
            <person name="Jungbluth S."/>
            <person name="Walsh D.A."/>
            <person name="Denef V.J."/>
            <person name="McMahon K.D."/>
            <person name="Konstantinidis K.T."/>
            <person name="Eloe-Fadrosh E.A."/>
            <person name="Kyrpides N.C."/>
            <person name="Woyke T."/>
        </authorList>
    </citation>
    <scope>NUCLEOTIDE SEQUENCE</scope>
    <source>
        <strain evidence="1">GVMAG-M-3300027708-20</strain>
    </source>
</reference>
<protein>
    <recommendedName>
        <fullName evidence="2">J domain-containing protein</fullName>
    </recommendedName>
</protein>
<dbReference type="AlphaFoldDB" id="A0A6C0JHJ2"/>
<evidence type="ECO:0008006" key="2">
    <source>
        <dbReference type="Google" id="ProtNLM"/>
    </source>
</evidence>
<proteinExistence type="predicted"/>
<name>A0A6C0JHJ2_9ZZZZ</name>
<organism evidence="1">
    <name type="scientific">viral metagenome</name>
    <dbReference type="NCBI Taxonomy" id="1070528"/>
    <lineage>
        <taxon>unclassified sequences</taxon>
        <taxon>metagenomes</taxon>
        <taxon>organismal metagenomes</taxon>
    </lineage>
</organism>
<accession>A0A6C0JHJ2</accession>
<sequence length="305" mass="35881">MSNLESHNLNIHMYKLSEILELFHLSYNPTSEDLKRAKKTVLMTHPDKSGLNPEYFLFYKKAFDIVVRFYENQQKQNQELPTEEPKYEAININGINKSAVKQVKSVVKEMTASEFNSIFNKLYDDNMAVKLDSSRNDWFTKDESTYKVDGEVNKQNMGIMFEKMKEQQNTSVLSRYRGVETLHTNPGSGSRLYDQETDEYVQCDPFSKLKFDDLRKVHKDQSILAVSEKDISKVPIYHSTEQYMQARGQQTLNPLDKTEAERMLSQQEEQFKQRIMQEEYKSTLRTLEYEQKNKSILSTFLHLKN</sequence>